<dbReference type="AlphaFoldDB" id="A0A1V6UFZ7"/>
<keyword evidence="3" id="KW-1185">Reference proteome</keyword>
<evidence type="ECO:0000313" key="2">
    <source>
        <dbReference type="EMBL" id="OQE37350.1"/>
    </source>
</evidence>
<sequence>MVLVEAAHSSTEVLEMQTIRLIIVSDVSTTSSFTGRFKLKRALMARLAFGNLAILVLLRAANNALETTANKLQTITDVVTNGD</sequence>
<reference evidence="3" key="1">
    <citation type="journal article" date="2017" name="Nat. Microbiol.">
        <title>Global analysis of biosynthetic gene clusters reveals vast potential of secondary metabolite production in Penicillium species.</title>
        <authorList>
            <person name="Nielsen J.C."/>
            <person name="Grijseels S."/>
            <person name="Prigent S."/>
            <person name="Ji B."/>
            <person name="Dainat J."/>
            <person name="Nielsen K.F."/>
            <person name="Frisvad J.C."/>
            <person name="Workman M."/>
            <person name="Nielsen J."/>
        </authorList>
    </citation>
    <scope>NUCLEOTIDE SEQUENCE [LARGE SCALE GENOMIC DNA]</scope>
    <source>
        <strain evidence="3">IBT 31321</strain>
    </source>
</reference>
<protein>
    <submittedName>
        <fullName evidence="2">Uncharacterized protein</fullName>
    </submittedName>
</protein>
<comment type="caution">
    <text evidence="2">The sequence shown here is derived from an EMBL/GenBank/DDBJ whole genome shotgun (WGS) entry which is preliminary data.</text>
</comment>
<proteinExistence type="predicted"/>
<evidence type="ECO:0000313" key="3">
    <source>
        <dbReference type="Proteomes" id="UP000191500"/>
    </source>
</evidence>
<keyword evidence="1" id="KW-0812">Transmembrane</keyword>
<organism evidence="2 3">
    <name type="scientific">Penicillium coprophilum</name>
    <dbReference type="NCBI Taxonomy" id="36646"/>
    <lineage>
        <taxon>Eukaryota</taxon>
        <taxon>Fungi</taxon>
        <taxon>Dikarya</taxon>
        <taxon>Ascomycota</taxon>
        <taxon>Pezizomycotina</taxon>
        <taxon>Eurotiomycetes</taxon>
        <taxon>Eurotiomycetidae</taxon>
        <taxon>Eurotiales</taxon>
        <taxon>Aspergillaceae</taxon>
        <taxon>Penicillium</taxon>
    </lineage>
</organism>
<dbReference type="EMBL" id="MDDG01000010">
    <property type="protein sequence ID" value="OQE37350.1"/>
    <property type="molecule type" value="Genomic_DNA"/>
</dbReference>
<gene>
    <name evidence="2" type="ORF">PENCOP_c010G07089</name>
</gene>
<evidence type="ECO:0000256" key="1">
    <source>
        <dbReference type="SAM" id="Phobius"/>
    </source>
</evidence>
<keyword evidence="1" id="KW-0472">Membrane</keyword>
<feature type="transmembrane region" description="Helical" evidence="1">
    <location>
        <begin position="43"/>
        <end position="61"/>
    </location>
</feature>
<keyword evidence="1" id="KW-1133">Transmembrane helix</keyword>
<accession>A0A1V6UFZ7</accession>
<dbReference type="Proteomes" id="UP000191500">
    <property type="component" value="Unassembled WGS sequence"/>
</dbReference>
<name>A0A1V6UFZ7_9EURO</name>